<organism evidence="2">
    <name type="scientific">marine sediment metagenome</name>
    <dbReference type="NCBI Taxonomy" id="412755"/>
    <lineage>
        <taxon>unclassified sequences</taxon>
        <taxon>metagenomes</taxon>
        <taxon>ecological metagenomes</taxon>
    </lineage>
</organism>
<feature type="domain" description="Glutamine amidotransferase" evidence="1">
    <location>
        <begin position="17"/>
        <end position="108"/>
    </location>
</feature>
<evidence type="ECO:0000259" key="1">
    <source>
        <dbReference type="Pfam" id="PF00117"/>
    </source>
</evidence>
<accession>A0A0F9KNK1</accession>
<dbReference type="SUPFAM" id="SSF52317">
    <property type="entry name" value="Class I glutamine amidotransferase-like"/>
    <property type="match status" value="1"/>
</dbReference>
<dbReference type="GO" id="GO:0005829">
    <property type="term" value="C:cytosol"/>
    <property type="evidence" value="ECO:0007669"/>
    <property type="project" value="TreeGrafter"/>
</dbReference>
<dbReference type="InterPro" id="IPR017926">
    <property type="entry name" value="GATASE"/>
</dbReference>
<dbReference type="Gene3D" id="3.40.50.880">
    <property type="match status" value="1"/>
</dbReference>
<proteinExistence type="predicted"/>
<dbReference type="EMBL" id="LAZR01014571">
    <property type="protein sequence ID" value="KKM16905.1"/>
    <property type="molecule type" value="Genomic_DNA"/>
</dbReference>
<dbReference type="AlphaFoldDB" id="A0A0F9KNK1"/>
<dbReference type="PANTHER" id="PTHR42695">
    <property type="entry name" value="GLUTAMINE AMIDOTRANSFERASE YLR126C-RELATED"/>
    <property type="match status" value="1"/>
</dbReference>
<reference evidence="2" key="1">
    <citation type="journal article" date="2015" name="Nature">
        <title>Complex archaea that bridge the gap between prokaryotes and eukaryotes.</title>
        <authorList>
            <person name="Spang A."/>
            <person name="Saw J.H."/>
            <person name="Jorgensen S.L."/>
            <person name="Zaremba-Niedzwiedzka K."/>
            <person name="Martijn J."/>
            <person name="Lind A.E."/>
            <person name="van Eijk R."/>
            <person name="Schleper C."/>
            <person name="Guy L."/>
            <person name="Ettema T.J."/>
        </authorList>
    </citation>
    <scope>NUCLEOTIDE SEQUENCE</scope>
</reference>
<protein>
    <recommendedName>
        <fullName evidence="1">Glutamine amidotransferase domain-containing protein</fullName>
    </recommendedName>
</protein>
<dbReference type="Pfam" id="PF00117">
    <property type="entry name" value="GATase"/>
    <property type="match status" value="1"/>
</dbReference>
<evidence type="ECO:0000313" key="2">
    <source>
        <dbReference type="EMBL" id="KKM16905.1"/>
    </source>
</evidence>
<name>A0A0F9KNK1_9ZZZZ</name>
<dbReference type="CDD" id="cd01741">
    <property type="entry name" value="GATase1_1"/>
    <property type="match status" value="1"/>
</dbReference>
<comment type="caution">
    <text evidence="2">The sequence shown here is derived from an EMBL/GenBank/DDBJ whole genome shotgun (WGS) entry which is preliminary data.</text>
</comment>
<gene>
    <name evidence="2" type="ORF">LCGC14_1681110</name>
</gene>
<dbReference type="PROSITE" id="PS51273">
    <property type="entry name" value="GATASE_TYPE_1"/>
    <property type="match status" value="1"/>
</dbReference>
<dbReference type="InterPro" id="IPR029062">
    <property type="entry name" value="Class_I_gatase-like"/>
</dbReference>
<dbReference type="PANTHER" id="PTHR42695:SF5">
    <property type="entry name" value="GLUTAMINE AMIDOTRANSFERASE YLR126C-RELATED"/>
    <property type="match status" value="1"/>
</dbReference>
<sequence length="180" mass="19581">MRTVILKNITSEGPGTIADYLYKAGLPYDVLEPEEVPSLKSLDGYDALVVLGGPMAVYDAEGYPQVEASVRLIKEALERELKVLGVCLGAQLMAHALGARVYKGPGGKEEIGWMDIELTEDGLMDPVLKGALAPPGAQRFSSGTGTHLTCPQERCFLREAGTSPSRHFRWERALMRFSSI</sequence>
<dbReference type="InterPro" id="IPR044992">
    <property type="entry name" value="ChyE-like"/>
</dbReference>